<dbReference type="AlphaFoldDB" id="A0A7J7JZ60"/>
<dbReference type="Pfam" id="PF13445">
    <property type="entry name" value="zf-RING_UBOX"/>
    <property type="match status" value="1"/>
</dbReference>
<comment type="caution">
    <text evidence="7">The sequence shown here is derived from an EMBL/GenBank/DDBJ whole genome shotgun (WGS) entry which is preliminary data.</text>
</comment>
<dbReference type="InterPro" id="IPR027370">
    <property type="entry name" value="Znf-RING_euk"/>
</dbReference>
<dbReference type="PROSITE" id="PS50119">
    <property type="entry name" value="ZF_BBOX"/>
    <property type="match status" value="1"/>
</dbReference>
<feature type="domain" description="B box-type" evidence="6">
    <location>
        <begin position="143"/>
        <end position="176"/>
    </location>
</feature>
<evidence type="ECO:0000256" key="3">
    <source>
        <dbReference type="ARBA" id="ARBA00022833"/>
    </source>
</evidence>
<keyword evidence="2 4" id="KW-0863">Zinc-finger</keyword>
<dbReference type="InterPro" id="IPR013083">
    <property type="entry name" value="Znf_RING/FYVE/PHD"/>
</dbReference>
<dbReference type="PROSITE" id="PS00518">
    <property type="entry name" value="ZF_RING_1"/>
    <property type="match status" value="1"/>
</dbReference>
<dbReference type="GO" id="GO:0008270">
    <property type="term" value="F:zinc ion binding"/>
    <property type="evidence" value="ECO:0007669"/>
    <property type="project" value="UniProtKB-KW"/>
</dbReference>
<accession>A0A7J7JZ60</accession>
<dbReference type="PROSITE" id="PS50089">
    <property type="entry name" value="ZF_RING_2"/>
    <property type="match status" value="1"/>
</dbReference>
<evidence type="ECO:0000256" key="1">
    <source>
        <dbReference type="ARBA" id="ARBA00022723"/>
    </source>
</evidence>
<dbReference type="InterPro" id="IPR000315">
    <property type="entry name" value="Znf_B-box"/>
</dbReference>
<evidence type="ECO:0000259" key="6">
    <source>
        <dbReference type="PROSITE" id="PS50119"/>
    </source>
</evidence>
<evidence type="ECO:0000313" key="8">
    <source>
        <dbReference type="Proteomes" id="UP000593567"/>
    </source>
</evidence>
<keyword evidence="3" id="KW-0862">Zinc</keyword>
<dbReference type="GO" id="GO:0006513">
    <property type="term" value="P:protein monoubiquitination"/>
    <property type="evidence" value="ECO:0007669"/>
    <property type="project" value="TreeGrafter"/>
</dbReference>
<dbReference type="SMART" id="SM00184">
    <property type="entry name" value="RING"/>
    <property type="match status" value="1"/>
</dbReference>
<evidence type="ECO:0000256" key="4">
    <source>
        <dbReference type="PROSITE-ProRule" id="PRU00024"/>
    </source>
</evidence>
<protein>
    <recommendedName>
        <fullName evidence="9">TRIM56</fullName>
    </recommendedName>
</protein>
<keyword evidence="1" id="KW-0479">Metal-binding</keyword>
<evidence type="ECO:0000259" key="5">
    <source>
        <dbReference type="PROSITE" id="PS50089"/>
    </source>
</evidence>
<feature type="domain" description="RING-type" evidence="5">
    <location>
        <begin position="11"/>
        <end position="54"/>
    </location>
</feature>
<sequence length="607" mass="67060">MAETTSYEYRCGFCLSSYEYMSDPRTLDCGHSFCLRCLKGDLQVYKRVECPECKVVVPTGRELDSLPQAQLNQRGAEEGTCSDAPVCDSCVIEERTNQAKAKFFCETCNMKFCVTHDQMHQGFFGKSHPRKSITEYLEAPDKFTPQYCSSHADKELSLACGSCLKVLCVECDLTSDVCTSTGRVPHQLKSFTVLSARLYQEYDEALKNLNDKSKAICKLEKLAWRRLELVTAKSEKMLEEVDKATEEQIVAIRECAEALKQEIKEYIVKCNGQTEAYSQQMLLNLKTVDEKRADIRTVVKKTHLSDLIRESRNMTANIKTVTNLNPDKKVFIISIFIGENRKIEVGTRSTIPNCVNVQRTVSPLGNQPTCATILSSDQMFIGNSTNIQIVNPQTGAIGTSINCSGLIQLSSFKQNVYALVNVKGAQMVRQYSADLQASTDILTRGSGALTSLTVTGGFIVLVDNPSKLLRVYDLNGAPQLDLSMENLPSQITCICSLDEEHVLVVAGNRLYCFALAGDSFPAWTSDPLAGGMQVCCDKVTGYIYALSGLTVYLLSPDGKYINNLQIGNNQYNGSAAAVCVYDRCLCAAGYFNQRRGGGYLLLCCNVC</sequence>
<gene>
    <name evidence="7" type="ORF">EB796_010483</name>
</gene>
<organism evidence="7 8">
    <name type="scientific">Bugula neritina</name>
    <name type="common">Brown bryozoan</name>
    <name type="synonym">Sertularia neritina</name>
    <dbReference type="NCBI Taxonomy" id="10212"/>
    <lineage>
        <taxon>Eukaryota</taxon>
        <taxon>Metazoa</taxon>
        <taxon>Spiralia</taxon>
        <taxon>Lophotrochozoa</taxon>
        <taxon>Bryozoa</taxon>
        <taxon>Gymnolaemata</taxon>
        <taxon>Cheilostomatida</taxon>
        <taxon>Flustrina</taxon>
        <taxon>Buguloidea</taxon>
        <taxon>Bugulidae</taxon>
        <taxon>Bugula</taxon>
    </lineage>
</organism>
<proteinExistence type="predicted"/>
<dbReference type="OrthoDB" id="6105938at2759"/>
<dbReference type="InterPro" id="IPR047153">
    <property type="entry name" value="TRIM45/56/19-like"/>
</dbReference>
<name>A0A7J7JZ60_BUGNE</name>
<evidence type="ECO:0008006" key="9">
    <source>
        <dbReference type="Google" id="ProtNLM"/>
    </source>
</evidence>
<dbReference type="InterPro" id="IPR017907">
    <property type="entry name" value="Znf_RING_CS"/>
</dbReference>
<dbReference type="PANTHER" id="PTHR25462">
    <property type="entry name" value="BONUS, ISOFORM C-RELATED"/>
    <property type="match status" value="1"/>
</dbReference>
<dbReference type="SUPFAM" id="SSF101898">
    <property type="entry name" value="NHL repeat"/>
    <property type="match status" value="1"/>
</dbReference>
<dbReference type="Proteomes" id="UP000593567">
    <property type="component" value="Unassembled WGS sequence"/>
</dbReference>
<dbReference type="EMBL" id="VXIV02001632">
    <property type="protein sequence ID" value="KAF6031247.1"/>
    <property type="molecule type" value="Genomic_DNA"/>
</dbReference>
<dbReference type="InterPro" id="IPR001841">
    <property type="entry name" value="Znf_RING"/>
</dbReference>
<dbReference type="SUPFAM" id="SSF57850">
    <property type="entry name" value="RING/U-box"/>
    <property type="match status" value="1"/>
</dbReference>
<reference evidence="7" key="1">
    <citation type="submission" date="2020-06" db="EMBL/GenBank/DDBJ databases">
        <title>Draft genome of Bugula neritina, a colonial animal packing powerful symbionts and potential medicines.</title>
        <authorList>
            <person name="Rayko M."/>
        </authorList>
    </citation>
    <scope>NUCLEOTIDE SEQUENCE [LARGE SCALE GENOMIC DNA]</scope>
    <source>
        <strain evidence="7">Kwan_BN1</strain>
    </source>
</reference>
<dbReference type="Gene3D" id="3.30.160.60">
    <property type="entry name" value="Classic Zinc Finger"/>
    <property type="match status" value="1"/>
</dbReference>
<dbReference type="Gene3D" id="3.30.40.10">
    <property type="entry name" value="Zinc/RING finger domain, C3HC4 (zinc finger)"/>
    <property type="match status" value="1"/>
</dbReference>
<dbReference type="GO" id="GO:0061630">
    <property type="term" value="F:ubiquitin protein ligase activity"/>
    <property type="evidence" value="ECO:0007669"/>
    <property type="project" value="TreeGrafter"/>
</dbReference>
<evidence type="ECO:0000256" key="2">
    <source>
        <dbReference type="ARBA" id="ARBA00022771"/>
    </source>
</evidence>
<dbReference type="PANTHER" id="PTHR25462:SF229">
    <property type="entry name" value="TRANSCRIPTION INTERMEDIARY FACTOR 1-BETA"/>
    <property type="match status" value="1"/>
</dbReference>
<keyword evidence="8" id="KW-1185">Reference proteome</keyword>
<evidence type="ECO:0000313" key="7">
    <source>
        <dbReference type="EMBL" id="KAF6031247.1"/>
    </source>
</evidence>